<evidence type="ECO:0000313" key="2">
    <source>
        <dbReference type="EMBL" id="VAW71969.1"/>
    </source>
</evidence>
<accession>A0A3B0YCR6</accession>
<organism evidence="2">
    <name type="scientific">hydrothermal vent metagenome</name>
    <dbReference type="NCBI Taxonomy" id="652676"/>
    <lineage>
        <taxon>unclassified sequences</taxon>
        <taxon>metagenomes</taxon>
        <taxon>ecological metagenomes</taxon>
    </lineage>
</organism>
<dbReference type="EMBL" id="UOFM01000003">
    <property type="protein sequence ID" value="VAW71969.1"/>
    <property type="molecule type" value="Genomic_DNA"/>
</dbReference>
<reference evidence="2" key="1">
    <citation type="submission" date="2018-06" db="EMBL/GenBank/DDBJ databases">
        <authorList>
            <person name="Zhirakovskaya E."/>
        </authorList>
    </citation>
    <scope>NUCLEOTIDE SEQUENCE</scope>
</reference>
<name>A0A3B0YCR6_9ZZZZ</name>
<proteinExistence type="predicted"/>
<protein>
    <submittedName>
        <fullName evidence="2">Uncharacterized protein</fullName>
    </submittedName>
</protein>
<evidence type="ECO:0000256" key="1">
    <source>
        <dbReference type="SAM" id="MobiDB-lite"/>
    </source>
</evidence>
<feature type="region of interest" description="Disordered" evidence="1">
    <location>
        <begin position="33"/>
        <end position="69"/>
    </location>
</feature>
<dbReference type="AlphaFoldDB" id="A0A3B0YCR6"/>
<feature type="compositionally biased region" description="Basic and acidic residues" evidence="1">
    <location>
        <begin position="33"/>
        <end position="61"/>
    </location>
</feature>
<gene>
    <name evidence="2" type="ORF">MNBD_GAMMA14-2057</name>
</gene>
<sequence>MCSTPKRTGTLFRAARIKEDNAGYASMLRRASERMDRIQCERETQQDREQADKPRPVHESSRTPVQDSPELSCLSRLWDYLNTPHYLFR</sequence>